<feature type="region of interest" description="Disordered" evidence="1">
    <location>
        <begin position="206"/>
        <end position="229"/>
    </location>
</feature>
<dbReference type="RefSeq" id="WP_345151370.1">
    <property type="nucleotide sequence ID" value="NZ_BAABEO010000018.1"/>
</dbReference>
<evidence type="ECO:0000256" key="1">
    <source>
        <dbReference type="SAM" id="MobiDB-lite"/>
    </source>
</evidence>
<dbReference type="Pfam" id="PF12502">
    <property type="entry name" value="DUF3710"/>
    <property type="match status" value="1"/>
</dbReference>
<sequence length="229" mass="24344">MIFKRRKSTAPAEAAAETPIADEARTPQGEGPYDADDVTDRTGYVDLGALLIEPVEGMQLRLEVEDRSKRVIAVALELDGSRLQLQVFAASKSEDLWPGISTQIANSIAEQGGKTERVPGRFGEELIARVPSQAPDGTAGYMVARFIGIDGPRWFLRGVVGGPATLDAAAAKRLEDCIARLVVVRGDKPMPPAELLPLTVPSGAVARREEPAGDPLAAPERGPEIAEIG</sequence>
<evidence type="ECO:0000313" key="2">
    <source>
        <dbReference type="EMBL" id="GAA3687709.1"/>
    </source>
</evidence>
<name>A0ABP7CFZ7_9MICC</name>
<dbReference type="EMBL" id="BAABEO010000018">
    <property type="protein sequence ID" value="GAA3687709.1"/>
    <property type="molecule type" value="Genomic_DNA"/>
</dbReference>
<dbReference type="InterPro" id="IPR022183">
    <property type="entry name" value="DUF3710"/>
</dbReference>
<proteinExistence type="predicted"/>
<evidence type="ECO:0000313" key="3">
    <source>
        <dbReference type="Proteomes" id="UP001500752"/>
    </source>
</evidence>
<gene>
    <name evidence="2" type="ORF">GCM10023081_26280</name>
</gene>
<comment type="caution">
    <text evidence="2">The sequence shown here is derived from an EMBL/GenBank/DDBJ whole genome shotgun (WGS) entry which is preliminary data.</text>
</comment>
<dbReference type="Proteomes" id="UP001500752">
    <property type="component" value="Unassembled WGS sequence"/>
</dbReference>
<organism evidence="2 3">
    <name type="scientific">Arthrobacter ginkgonis</name>
    <dbReference type="NCBI Taxonomy" id="1630594"/>
    <lineage>
        <taxon>Bacteria</taxon>
        <taxon>Bacillati</taxon>
        <taxon>Actinomycetota</taxon>
        <taxon>Actinomycetes</taxon>
        <taxon>Micrococcales</taxon>
        <taxon>Micrococcaceae</taxon>
        <taxon>Arthrobacter</taxon>
    </lineage>
</organism>
<keyword evidence="3" id="KW-1185">Reference proteome</keyword>
<feature type="region of interest" description="Disordered" evidence="1">
    <location>
        <begin position="1"/>
        <end position="38"/>
    </location>
</feature>
<feature type="compositionally biased region" description="Low complexity" evidence="1">
    <location>
        <begin position="9"/>
        <end position="21"/>
    </location>
</feature>
<protein>
    <submittedName>
        <fullName evidence="2">DUF3710 domain-containing protein</fullName>
    </submittedName>
</protein>
<reference evidence="3" key="1">
    <citation type="journal article" date="2019" name="Int. J. Syst. Evol. Microbiol.">
        <title>The Global Catalogue of Microorganisms (GCM) 10K type strain sequencing project: providing services to taxonomists for standard genome sequencing and annotation.</title>
        <authorList>
            <consortium name="The Broad Institute Genomics Platform"/>
            <consortium name="The Broad Institute Genome Sequencing Center for Infectious Disease"/>
            <person name="Wu L."/>
            <person name="Ma J."/>
        </authorList>
    </citation>
    <scope>NUCLEOTIDE SEQUENCE [LARGE SCALE GENOMIC DNA]</scope>
    <source>
        <strain evidence="3">JCM 30742</strain>
    </source>
</reference>
<accession>A0ABP7CFZ7</accession>